<feature type="compositionally biased region" description="Polar residues" evidence="1">
    <location>
        <begin position="67"/>
        <end position="85"/>
    </location>
</feature>
<feature type="region of interest" description="Disordered" evidence="1">
    <location>
        <begin position="27"/>
        <end position="97"/>
    </location>
</feature>
<protein>
    <submittedName>
        <fullName evidence="2">Uncharacterized protein</fullName>
    </submittedName>
</protein>
<feature type="compositionally biased region" description="Low complexity" evidence="1">
    <location>
        <begin position="47"/>
        <end position="65"/>
    </location>
</feature>
<evidence type="ECO:0000313" key="2">
    <source>
        <dbReference type="EMBL" id="KAK1128012.1"/>
    </source>
</evidence>
<accession>A0AA40FZ38</accession>
<sequence>MDNIRAPLSDGRLTCAFQSYRKIARQVSTPDSAPAGLGSPQAGIGGLQQHQQQPQQQTQQTLHQPDPMQQSKDNLNPAANQQTGALRNGNPPPPVVSMVSTHRLSIFSRVYVCMCVCVCVCMTL</sequence>
<gene>
    <name evidence="2" type="ORF">K0M31_003505</name>
</gene>
<evidence type="ECO:0000313" key="3">
    <source>
        <dbReference type="Proteomes" id="UP001177670"/>
    </source>
</evidence>
<dbReference type="AlphaFoldDB" id="A0AA40FZ38"/>
<dbReference type="EMBL" id="JAHYIQ010000011">
    <property type="protein sequence ID" value="KAK1128012.1"/>
    <property type="molecule type" value="Genomic_DNA"/>
</dbReference>
<name>A0AA40FZ38_9HYME</name>
<proteinExistence type="predicted"/>
<keyword evidence="3" id="KW-1185">Reference proteome</keyword>
<dbReference type="Proteomes" id="UP001177670">
    <property type="component" value="Unassembled WGS sequence"/>
</dbReference>
<evidence type="ECO:0000256" key="1">
    <source>
        <dbReference type="SAM" id="MobiDB-lite"/>
    </source>
</evidence>
<comment type="caution">
    <text evidence="2">The sequence shown here is derived from an EMBL/GenBank/DDBJ whole genome shotgun (WGS) entry which is preliminary data.</text>
</comment>
<organism evidence="2 3">
    <name type="scientific">Melipona bicolor</name>
    <dbReference type="NCBI Taxonomy" id="60889"/>
    <lineage>
        <taxon>Eukaryota</taxon>
        <taxon>Metazoa</taxon>
        <taxon>Ecdysozoa</taxon>
        <taxon>Arthropoda</taxon>
        <taxon>Hexapoda</taxon>
        <taxon>Insecta</taxon>
        <taxon>Pterygota</taxon>
        <taxon>Neoptera</taxon>
        <taxon>Endopterygota</taxon>
        <taxon>Hymenoptera</taxon>
        <taxon>Apocrita</taxon>
        <taxon>Aculeata</taxon>
        <taxon>Apoidea</taxon>
        <taxon>Anthophila</taxon>
        <taxon>Apidae</taxon>
        <taxon>Melipona</taxon>
    </lineage>
</organism>
<reference evidence="2" key="1">
    <citation type="submission" date="2021-10" db="EMBL/GenBank/DDBJ databases">
        <title>Melipona bicolor Genome sequencing and assembly.</title>
        <authorList>
            <person name="Araujo N.S."/>
            <person name="Arias M.C."/>
        </authorList>
    </citation>
    <scope>NUCLEOTIDE SEQUENCE</scope>
    <source>
        <strain evidence="2">USP_2M_L1-L4_2017</strain>
        <tissue evidence="2">Whole body</tissue>
    </source>
</reference>